<dbReference type="SUPFAM" id="SSF55781">
    <property type="entry name" value="GAF domain-like"/>
    <property type="match status" value="1"/>
</dbReference>
<dbReference type="Pfam" id="PF00563">
    <property type="entry name" value="EAL"/>
    <property type="match status" value="1"/>
</dbReference>
<dbReference type="InterPro" id="IPR035919">
    <property type="entry name" value="EAL_sf"/>
</dbReference>
<evidence type="ECO:0000313" key="4">
    <source>
        <dbReference type="EMBL" id="HIW82766.1"/>
    </source>
</evidence>
<dbReference type="SUPFAM" id="SSF141868">
    <property type="entry name" value="EAL domain-like"/>
    <property type="match status" value="1"/>
</dbReference>
<evidence type="ECO:0000313" key="5">
    <source>
        <dbReference type="Proteomes" id="UP000824263"/>
    </source>
</evidence>
<comment type="caution">
    <text evidence="4">The sequence shown here is derived from an EMBL/GenBank/DDBJ whole genome shotgun (WGS) entry which is preliminary data.</text>
</comment>
<dbReference type="InterPro" id="IPR029787">
    <property type="entry name" value="Nucleotide_cyclase"/>
</dbReference>
<feature type="domain" description="EAL" evidence="2">
    <location>
        <begin position="1095"/>
        <end position="1353"/>
    </location>
</feature>
<name>A0A9D1RA24_9FIRM</name>
<reference evidence="4" key="2">
    <citation type="submission" date="2021-04" db="EMBL/GenBank/DDBJ databases">
        <authorList>
            <person name="Gilroy R."/>
        </authorList>
    </citation>
    <scope>NUCLEOTIDE SEQUENCE</scope>
    <source>
        <strain evidence="4">ChiSxjej1B13-11762</strain>
    </source>
</reference>
<dbReference type="EMBL" id="DXGF01000008">
    <property type="protein sequence ID" value="HIW82766.1"/>
    <property type="molecule type" value="Genomic_DNA"/>
</dbReference>
<evidence type="ECO:0000259" key="2">
    <source>
        <dbReference type="PROSITE" id="PS50883"/>
    </source>
</evidence>
<proteinExistence type="predicted"/>
<dbReference type="InterPro" id="IPR043128">
    <property type="entry name" value="Rev_trsase/Diguanyl_cyclase"/>
</dbReference>
<dbReference type="SUPFAM" id="SSF55785">
    <property type="entry name" value="PYP-like sensor domain (PAS domain)"/>
    <property type="match status" value="3"/>
</dbReference>
<gene>
    <name evidence="4" type="ORF">H9873_00350</name>
</gene>
<dbReference type="Pfam" id="PF00990">
    <property type="entry name" value="GGDEF"/>
    <property type="match status" value="2"/>
</dbReference>
<sequence>MKERMSPESGKGRVMGRSAEPKYRHKQPELLSGETAQEHITWYLEQMSEEEVCAAFMIELDNIAEAGKILGQKSLEHIVHCAGQTLLSVFKAADLVGQIGEDEFLAFMCGRFSEEEILEKAALLCDQLQYEAGSDPPVSVSACVGIYIATGTGVTFETVFGQAAAALYDARNNGRGSFCVWTDEAEKSRRERASKPEGGIPLNTLLEYLDEGVCLLEIGAEIRVIYASHGFYEMLGKKPEDIRLPCDIRDIGIHPDYETDYEKALRDGIQGGGISDHIHRIRGNGAEWVWRHVRVAKVAYPGRAYPVMLELSTDISELIQKERELKESKERLRVAFRQMPHILWEVDVEKRTFNIYDVDEQCCQPDTIVRDFPGAFLQNGFVHPDSVEDFRDFAENLLNGKSGGTSNFIMRDRVSNCYGWVSLSYRMVYDRDGAPVKAVGVQAKLPSVSGIGSDSYQRRILPEVVRHSLLARIKVNLTADSMEELWADGMDQTAWTWGKTYSEIIGMERVKLFGRSDGKAFERRFRRETLLKAFEEGERWSTREYRRVDEGGNIRWMSDTVNLVRDTKTQDIYVFGCFFDTEKRHEWENQAGGEIVRDSVTGIYTAETVKKIVESISPCGTGGNCALAMIRVVGSFLPCDEKKEKCQKVRRFIATALSMALGVDCIVGQYRPDTLLAFFPSVGSKLDGKRRVEDAFAYIRTAMADIPEISAARFVAGMVIERVEKVDYELLLLRAEYLCEMWKNAAMDAAVFPGEEEDWGWIGLHRDSDEAVLAQPDKMDRPLTKEEQNAAFRCVTDMLTARSLEASLLNALHGIGDYYKAARVYLLVLSEDRRTVTLTQEWTKQDRPSIRNMMSGVKIEEIPLLDRCMKEGLPIMAESSMILSVEQEHQGKWHFLVCPLKKEERLTGFLCVEDPREHLEETALLGTLLPYIQGEESRFRTMEEQAHITGRDALTKLPNLNAYLDVIYSMDSDSYSSMGVAALDIPEFSKVNTNFGFEYGKKLLLYISETLRSIFGKAYVFRTWDTEFIVLFPNTIQSVFTGRCHRLRAAIQRRYPRRFRLGYVWTEGAFSARNLVRKAQRIMRSHSVEEDPLQAVFLEGELRLEGQEHTKTRFVPYFQPKIDMRDGKLVGAEALARGVTREGTVVQPGRFIEALEQNGEIRELDLFILESVLKQLSEWKQKGISLFKVSINISRITLFNPTSLASILAIQSRYPDIPSGQIQLEITETAGDVEKATLAEVVEDFRQCGICFDLDDFGSGYANMSILSNIKFDTVKLDRSLVNDLPENEISIMLVQNIIQICRNFGMECVAEGVETSQQAEALLKAGCVYGQGFYYARPLSAQEFENRYLTGVQ</sequence>
<organism evidence="4 5">
    <name type="scientific">Candidatus Dorea gallistercoris</name>
    <dbReference type="NCBI Taxonomy" id="2838542"/>
    <lineage>
        <taxon>Bacteria</taxon>
        <taxon>Bacillati</taxon>
        <taxon>Bacillota</taxon>
        <taxon>Clostridia</taxon>
        <taxon>Lachnospirales</taxon>
        <taxon>Lachnospiraceae</taxon>
        <taxon>Dorea</taxon>
    </lineage>
</organism>
<protein>
    <submittedName>
        <fullName evidence="4">EAL domain-containing protein</fullName>
    </submittedName>
</protein>
<dbReference type="CDD" id="cd01948">
    <property type="entry name" value="EAL"/>
    <property type="match status" value="1"/>
</dbReference>
<dbReference type="PANTHER" id="PTHR33121">
    <property type="entry name" value="CYCLIC DI-GMP PHOSPHODIESTERASE PDEF"/>
    <property type="match status" value="1"/>
</dbReference>
<dbReference type="GO" id="GO:0071111">
    <property type="term" value="F:cyclic-guanylate-specific phosphodiesterase activity"/>
    <property type="evidence" value="ECO:0007669"/>
    <property type="project" value="InterPro"/>
</dbReference>
<accession>A0A9D1RA24</accession>
<dbReference type="Gene3D" id="3.30.450.20">
    <property type="entry name" value="PAS domain"/>
    <property type="match status" value="3"/>
</dbReference>
<dbReference type="InterPro" id="IPR000014">
    <property type="entry name" value="PAS"/>
</dbReference>
<dbReference type="Proteomes" id="UP000824263">
    <property type="component" value="Unassembled WGS sequence"/>
</dbReference>
<dbReference type="InterPro" id="IPR035965">
    <property type="entry name" value="PAS-like_dom_sf"/>
</dbReference>
<dbReference type="SMART" id="SM00267">
    <property type="entry name" value="GGDEF"/>
    <property type="match status" value="2"/>
</dbReference>
<dbReference type="SMART" id="SM00052">
    <property type="entry name" value="EAL"/>
    <property type="match status" value="1"/>
</dbReference>
<evidence type="ECO:0000259" key="3">
    <source>
        <dbReference type="PROSITE" id="PS50887"/>
    </source>
</evidence>
<dbReference type="Pfam" id="PF13426">
    <property type="entry name" value="PAS_9"/>
    <property type="match status" value="1"/>
</dbReference>
<dbReference type="CDD" id="cd00130">
    <property type="entry name" value="PAS"/>
    <property type="match status" value="1"/>
</dbReference>
<dbReference type="InterPro" id="IPR001633">
    <property type="entry name" value="EAL_dom"/>
</dbReference>
<dbReference type="PROSITE" id="PS50887">
    <property type="entry name" value="GGDEF"/>
    <property type="match status" value="2"/>
</dbReference>
<dbReference type="Gene3D" id="3.30.70.270">
    <property type="match status" value="2"/>
</dbReference>
<feature type="domain" description="GGDEF" evidence="3">
    <location>
        <begin position="51"/>
        <end position="183"/>
    </location>
</feature>
<dbReference type="PANTHER" id="PTHR33121:SF70">
    <property type="entry name" value="SIGNALING PROTEIN YKOW"/>
    <property type="match status" value="1"/>
</dbReference>
<dbReference type="Gene3D" id="3.20.20.450">
    <property type="entry name" value="EAL domain"/>
    <property type="match status" value="1"/>
</dbReference>
<evidence type="ECO:0000256" key="1">
    <source>
        <dbReference type="SAM" id="MobiDB-lite"/>
    </source>
</evidence>
<feature type="region of interest" description="Disordered" evidence="1">
    <location>
        <begin position="1"/>
        <end position="25"/>
    </location>
</feature>
<dbReference type="SUPFAM" id="SSF55073">
    <property type="entry name" value="Nucleotide cyclase"/>
    <property type="match status" value="2"/>
</dbReference>
<reference evidence="4" key="1">
    <citation type="journal article" date="2021" name="PeerJ">
        <title>Extensive microbial diversity within the chicken gut microbiome revealed by metagenomics and culture.</title>
        <authorList>
            <person name="Gilroy R."/>
            <person name="Ravi A."/>
            <person name="Getino M."/>
            <person name="Pursley I."/>
            <person name="Horton D.L."/>
            <person name="Alikhan N.F."/>
            <person name="Baker D."/>
            <person name="Gharbi K."/>
            <person name="Hall N."/>
            <person name="Watson M."/>
            <person name="Adriaenssens E.M."/>
            <person name="Foster-Nyarko E."/>
            <person name="Jarju S."/>
            <person name="Secka A."/>
            <person name="Antonio M."/>
            <person name="Oren A."/>
            <person name="Chaudhuri R.R."/>
            <person name="La Ragione R."/>
            <person name="Hildebrand F."/>
            <person name="Pallen M.J."/>
        </authorList>
    </citation>
    <scope>NUCLEOTIDE SEQUENCE</scope>
    <source>
        <strain evidence="4">ChiSxjej1B13-11762</strain>
    </source>
</reference>
<feature type="domain" description="GGDEF" evidence="3">
    <location>
        <begin position="976"/>
        <end position="1099"/>
    </location>
</feature>
<dbReference type="InterPro" id="IPR000160">
    <property type="entry name" value="GGDEF_dom"/>
</dbReference>
<dbReference type="PROSITE" id="PS50883">
    <property type="entry name" value="EAL"/>
    <property type="match status" value="1"/>
</dbReference>
<dbReference type="InterPro" id="IPR050706">
    <property type="entry name" value="Cyclic-di-GMP_PDE-like"/>
</dbReference>